<protein>
    <submittedName>
        <fullName evidence="2">Multifunctional virulence effector protein DrrA</fullName>
    </submittedName>
</protein>
<dbReference type="InterPro" id="IPR028057">
    <property type="entry name" value="DrrA_P4M"/>
</dbReference>
<dbReference type="GO" id="GO:0044161">
    <property type="term" value="C:host cell cytoplasmic vesicle"/>
    <property type="evidence" value="ECO:0007669"/>
    <property type="project" value="InterPro"/>
</dbReference>
<keyword evidence="3" id="KW-1185">Reference proteome</keyword>
<feature type="domain" description="DrrA phosphatidylinositol 4-phosphate binding" evidence="1">
    <location>
        <begin position="502"/>
        <end position="600"/>
    </location>
</feature>
<dbReference type="Pfam" id="PF14860">
    <property type="entry name" value="DrrA_P4M"/>
    <property type="match status" value="1"/>
</dbReference>
<reference evidence="2 3" key="1">
    <citation type="submission" date="2015-11" db="EMBL/GenBank/DDBJ databases">
        <title>Genomic analysis of 38 Legionella species identifies large and diverse effector repertoires.</title>
        <authorList>
            <person name="Burstein D."/>
            <person name="Amaro F."/>
            <person name="Zusman T."/>
            <person name="Lifshitz Z."/>
            <person name="Cohen O."/>
            <person name="Gilbert J.A."/>
            <person name="Pupko T."/>
            <person name="Shuman H.A."/>
            <person name="Segal G."/>
        </authorList>
    </citation>
    <scope>NUCLEOTIDE SEQUENCE [LARGE SCALE GENOMIC DNA]</scope>
    <source>
        <strain evidence="2 3">SE-32A-C8</strain>
    </source>
</reference>
<gene>
    <name evidence="2" type="primary">drrA_2</name>
    <name evidence="2" type="ORF">Lery_1920</name>
</gene>
<comment type="caution">
    <text evidence="2">The sequence shown here is derived from an EMBL/GenBank/DDBJ whole genome shotgun (WGS) entry which is preliminary data.</text>
</comment>
<name>A0A0W0TKP5_LEGER</name>
<dbReference type="OrthoDB" id="5647953at2"/>
<dbReference type="RefSeq" id="WP_058527062.1">
    <property type="nucleotide sequence ID" value="NZ_CAAAHY010000007.1"/>
</dbReference>
<proteinExistence type="predicted"/>
<evidence type="ECO:0000259" key="1">
    <source>
        <dbReference type="Pfam" id="PF14860"/>
    </source>
</evidence>
<evidence type="ECO:0000313" key="3">
    <source>
        <dbReference type="Proteomes" id="UP000054773"/>
    </source>
</evidence>
<dbReference type="Gene3D" id="1.20.1280.280">
    <property type="match status" value="1"/>
</dbReference>
<dbReference type="PATRIC" id="fig|448.7.peg.2011"/>
<sequence>MPLFLFKDIEEKSCDAAKQQFGITEDAIVLDDDSLPCLSSANPPFVILGHTEEVIYDYALWQSKKQTLGGLTAEEMAERFAAMIPKEKRRQLHDLYLVACEAGLNDSPEKPCYARELAYKLYKKGFTGVAVHTVTSPPLKDTPHYAGMRVELVTQLGIEGQLDGIQLGHARAFITTPDYEKISEQVSAMELELRGIQGHTLEAIKRRSELNRQILNANGQLHSESRKHLIMDVADLKTELDRPENTFRAQPSLKAIEAKPKQLELERGSVKQQKINRQIKPLVSQKMHDEIYGPLIEQARKDKLLLAVLAELSELQRRYRNDAKYLKNIDSLVALMKDKQQHWQQALFEKMDAYHTLSVLEKLTTKRSTSTFYDLMLHLVRAYRLKRTDIDSSLEDSIKKAVPDLAIEQVIFNKNKDALDVTLVSRVGEKVFLIEFSLEKKEQGKISPALIKKKIEKGEKREEESKKTYVVKAQSPSDWEDDLLIPKPMQPLPALGHYYQYANRHHFWPAAIEKGQFATLRGDALKQAILTDFKQQIEACDTDRSLKACGARLRKTSEFSVLSRAQDPLTYFFSWLPWVKTSSEKAFDRMLSDQTHSLSSLKKDQ</sequence>
<dbReference type="EMBL" id="LNYA01000030">
    <property type="protein sequence ID" value="KTC96128.1"/>
    <property type="molecule type" value="Genomic_DNA"/>
</dbReference>
<organism evidence="2 3">
    <name type="scientific">Legionella erythra</name>
    <dbReference type="NCBI Taxonomy" id="448"/>
    <lineage>
        <taxon>Bacteria</taxon>
        <taxon>Pseudomonadati</taxon>
        <taxon>Pseudomonadota</taxon>
        <taxon>Gammaproteobacteria</taxon>
        <taxon>Legionellales</taxon>
        <taxon>Legionellaceae</taxon>
        <taxon>Legionella</taxon>
    </lineage>
</organism>
<dbReference type="InterPro" id="IPR038346">
    <property type="entry name" value="DrrA_PI4P-bd_sf"/>
</dbReference>
<dbReference type="Proteomes" id="UP000054773">
    <property type="component" value="Unassembled WGS sequence"/>
</dbReference>
<evidence type="ECO:0000313" key="2">
    <source>
        <dbReference type="EMBL" id="KTC96128.1"/>
    </source>
</evidence>
<dbReference type="GO" id="GO:0031267">
    <property type="term" value="F:small GTPase binding"/>
    <property type="evidence" value="ECO:0007669"/>
    <property type="project" value="InterPro"/>
</dbReference>
<dbReference type="AlphaFoldDB" id="A0A0W0TKP5"/>
<accession>A0A0W0TKP5</accession>